<dbReference type="GO" id="GO:0003700">
    <property type="term" value="F:DNA-binding transcription factor activity"/>
    <property type="evidence" value="ECO:0007669"/>
    <property type="project" value="InterPro"/>
</dbReference>
<keyword evidence="1" id="KW-0805">Transcription regulation</keyword>
<dbReference type="GO" id="GO:0043565">
    <property type="term" value="F:sequence-specific DNA binding"/>
    <property type="evidence" value="ECO:0007669"/>
    <property type="project" value="InterPro"/>
</dbReference>
<dbReference type="RefSeq" id="WP_183310609.1">
    <property type="nucleotide sequence ID" value="NZ_JACIEW010000003.1"/>
</dbReference>
<dbReference type="PANTHER" id="PTHR46796">
    <property type="entry name" value="HTH-TYPE TRANSCRIPTIONAL ACTIVATOR RHAS-RELATED"/>
    <property type="match status" value="1"/>
</dbReference>
<dbReference type="Gene3D" id="1.10.10.60">
    <property type="entry name" value="Homeodomain-like"/>
    <property type="match status" value="2"/>
</dbReference>
<dbReference type="InterPro" id="IPR018060">
    <property type="entry name" value="HTH_AraC"/>
</dbReference>
<dbReference type="NCBIfam" id="NF007860">
    <property type="entry name" value="PRK10572.1"/>
    <property type="match status" value="1"/>
</dbReference>
<dbReference type="SMART" id="SM00342">
    <property type="entry name" value="HTH_ARAC"/>
    <property type="match status" value="1"/>
</dbReference>
<dbReference type="AlphaFoldDB" id="A0A7W6ILK4"/>
<evidence type="ECO:0000259" key="4">
    <source>
        <dbReference type="PROSITE" id="PS01124"/>
    </source>
</evidence>
<protein>
    <submittedName>
        <fullName evidence="5">AraC family transcriptional regulator of arabinose operon</fullName>
    </submittedName>
</protein>
<keyword evidence="2" id="KW-0238">DNA-binding</keyword>
<name>A0A7W6ILK4_9HYPH</name>
<reference evidence="5 6" key="1">
    <citation type="submission" date="2020-08" db="EMBL/GenBank/DDBJ databases">
        <title>Genomic Encyclopedia of Type Strains, Phase IV (KMG-IV): sequencing the most valuable type-strain genomes for metagenomic binning, comparative biology and taxonomic classification.</title>
        <authorList>
            <person name="Goeker M."/>
        </authorList>
    </citation>
    <scope>NUCLEOTIDE SEQUENCE [LARGE SCALE GENOMIC DNA]</scope>
    <source>
        <strain evidence="5 6">DSM 23447</strain>
    </source>
</reference>
<dbReference type="SUPFAM" id="SSF46689">
    <property type="entry name" value="Homeodomain-like"/>
    <property type="match status" value="2"/>
</dbReference>
<dbReference type="PROSITE" id="PS01124">
    <property type="entry name" value="HTH_ARAC_FAMILY_2"/>
    <property type="match status" value="1"/>
</dbReference>
<dbReference type="Pfam" id="PF02311">
    <property type="entry name" value="AraC_binding"/>
    <property type="match status" value="1"/>
</dbReference>
<sequence length="285" mass="32334">MYYPAMDTTDETPHDDVLRLLTGHFDEAAGYRAYRPKGVGDWLLILTLSGVGRFGHRNGSYRAEAGDWVLLPPGTPHDYGVAEDAERWQLVWAHFRPRADWHEWLRWPRLHSGLRVLRPDRDQGALVAQFLRVHDLLGSGQRRAEALAMNALEALLLQCDMHNPPDTNGLDGRVQRAMAFMEAHLGERVSVEDVGRGVGLSPSRLSHLFRTETGQSVQGYLEGVRLRRASDLLQRTSFPIKLIAAEVGFESQFYFSRRFTRATGCSPQAFRRRSWQPRSAAEQDS</sequence>
<proteinExistence type="predicted"/>
<dbReference type="InterPro" id="IPR037923">
    <property type="entry name" value="HTH-like"/>
</dbReference>
<evidence type="ECO:0000313" key="6">
    <source>
        <dbReference type="Proteomes" id="UP000547011"/>
    </source>
</evidence>
<dbReference type="InterPro" id="IPR003313">
    <property type="entry name" value="AraC-bd"/>
</dbReference>
<keyword evidence="6" id="KW-1185">Reference proteome</keyword>
<dbReference type="InterPro" id="IPR009057">
    <property type="entry name" value="Homeodomain-like_sf"/>
</dbReference>
<evidence type="ECO:0000256" key="1">
    <source>
        <dbReference type="ARBA" id="ARBA00023015"/>
    </source>
</evidence>
<dbReference type="Gene3D" id="2.60.120.280">
    <property type="entry name" value="Regulatory protein AraC"/>
    <property type="match status" value="1"/>
</dbReference>
<dbReference type="Proteomes" id="UP000547011">
    <property type="component" value="Unassembled WGS sequence"/>
</dbReference>
<evidence type="ECO:0000256" key="2">
    <source>
        <dbReference type="ARBA" id="ARBA00023125"/>
    </source>
</evidence>
<dbReference type="EMBL" id="JACIEW010000003">
    <property type="protein sequence ID" value="MBB4051872.1"/>
    <property type="molecule type" value="Genomic_DNA"/>
</dbReference>
<dbReference type="InterPro" id="IPR050204">
    <property type="entry name" value="AraC_XylS_family_regulators"/>
</dbReference>
<dbReference type="Pfam" id="PF12833">
    <property type="entry name" value="HTH_18"/>
    <property type="match status" value="1"/>
</dbReference>
<evidence type="ECO:0000313" key="5">
    <source>
        <dbReference type="EMBL" id="MBB4051872.1"/>
    </source>
</evidence>
<comment type="caution">
    <text evidence="5">The sequence shown here is derived from an EMBL/GenBank/DDBJ whole genome shotgun (WGS) entry which is preliminary data.</text>
</comment>
<accession>A0A7W6ILK4</accession>
<evidence type="ECO:0000256" key="3">
    <source>
        <dbReference type="ARBA" id="ARBA00023163"/>
    </source>
</evidence>
<gene>
    <name evidence="5" type="ORF">GGR20_001514</name>
</gene>
<organism evidence="5 6">
    <name type="scientific">Devosia subaequoris</name>
    <dbReference type="NCBI Taxonomy" id="395930"/>
    <lineage>
        <taxon>Bacteria</taxon>
        <taxon>Pseudomonadati</taxon>
        <taxon>Pseudomonadota</taxon>
        <taxon>Alphaproteobacteria</taxon>
        <taxon>Hyphomicrobiales</taxon>
        <taxon>Devosiaceae</taxon>
        <taxon>Devosia</taxon>
    </lineage>
</organism>
<dbReference type="SUPFAM" id="SSF51215">
    <property type="entry name" value="Regulatory protein AraC"/>
    <property type="match status" value="1"/>
</dbReference>
<dbReference type="PANTHER" id="PTHR46796:SF2">
    <property type="entry name" value="TRANSCRIPTIONAL REGULATORY PROTEIN"/>
    <property type="match status" value="1"/>
</dbReference>
<keyword evidence="3" id="KW-0804">Transcription</keyword>
<feature type="domain" description="HTH araC/xylS-type" evidence="4">
    <location>
        <begin position="175"/>
        <end position="273"/>
    </location>
</feature>